<organism evidence="1 2">
    <name type="scientific">Exophiala viscosa</name>
    <dbReference type="NCBI Taxonomy" id="2486360"/>
    <lineage>
        <taxon>Eukaryota</taxon>
        <taxon>Fungi</taxon>
        <taxon>Dikarya</taxon>
        <taxon>Ascomycota</taxon>
        <taxon>Pezizomycotina</taxon>
        <taxon>Eurotiomycetes</taxon>
        <taxon>Chaetothyriomycetidae</taxon>
        <taxon>Chaetothyriales</taxon>
        <taxon>Herpotrichiellaceae</taxon>
        <taxon>Exophiala</taxon>
    </lineage>
</organism>
<sequence length="204" mass="22339">MSKPHRYRRHVKYATHDQLSPRQSRQMRVLLLALGPSETTQKCNDIESFSAIIPYSQEGFVCSTDLDFDGRVSFRLLLQQNQNHVPSQVPAPLLRGSRPKVGGTRAKNPPLMGVQECLRVAEGLLSIVLPPTPSELKASHSFAINLHSVCASCSRLLLHVTPISGTFFHILPPLDEPPFVNLVVLGSPSPGHSKSACASIFSGR</sequence>
<dbReference type="Proteomes" id="UP001203852">
    <property type="component" value="Unassembled WGS sequence"/>
</dbReference>
<comment type="caution">
    <text evidence="1">The sequence shown here is derived from an EMBL/GenBank/DDBJ whole genome shotgun (WGS) entry which is preliminary data.</text>
</comment>
<accession>A0AAN6E2V3</accession>
<dbReference type="EMBL" id="MU404351">
    <property type="protein sequence ID" value="KAI1617141.1"/>
    <property type="molecule type" value="Genomic_DNA"/>
</dbReference>
<dbReference type="AlphaFoldDB" id="A0AAN6E2V3"/>
<protein>
    <submittedName>
        <fullName evidence="1">Uncharacterized protein</fullName>
    </submittedName>
</protein>
<proteinExistence type="predicted"/>
<reference evidence="1" key="1">
    <citation type="journal article" date="2022" name="bioRxiv">
        <title>Deciphering the potential niche of two novel black yeast fungi from a biological soil crust based on their genomes, phenotypes, and melanin regulation.</title>
        <authorList>
            <consortium name="DOE Joint Genome Institute"/>
            <person name="Carr E.C."/>
            <person name="Barton Q."/>
            <person name="Grambo S."/>
            <person name="Sullivan M."/>
            <person name="Renfro C.M."/>
            <person name="Kuo A."/>
            <person name="Pangilinan J."/>
            <person name="Lipzen A."/>
            <person name="Keymanesh K."/>
            <person name="Savage E."/>
            <person name="Barry K."/>
            <person name="Grigoriev I.V."/>
            <person name="Riekhof W.R."/>
            <person name="Harris S.S."/>
        </authorList>
    </citation>
    <scope>NUCLEOTIDE SEQUENCE</scope>
    <source>
        <strain evidence="1">JF 03-4F</strain>
    </source>
</reference>
<gene>
    <name evidence="1" type="ORF">EDD36DRAFT_154645</name>
</gene>
<keyword evidence="2" id="KW-1185">Reference proteome</keyword>
<evidence type="ECO:0000313" key="2">
    <source>
        <dbReference type="Proteomes" id="UP001203852"/>
    </source>
</evidence>
<evidence type="ECO:0000313" key="1">
    <source>
        <dbReference type="EMBL" id="KAI1617141.1"/>
    </source>
</evidence>
<name>A0AAN6E2V3_9EURO</name>